<accession>A0A4S4G6E5</accession>
<organism evidence="6 7">
    <name type="scientific">Adlercreutzia caecimuris</name>
    <dbReference type="NCBI Taxonomy" id="671266"/>
    <lineage>
        <taxon>Bacteria</taxon>
        <taxon>Bacillati</taxon>
        <taxon>Actinomycetota</taxon>
        <taxon>Coriobacteriia</taxon>
        <taxon>Eggerthellales</taxon>
        <taxon>Eggerthellaceae</taxon>
        <taxon>Adlercreutzia</taxon>
    </lineage>
</organism>
<evidence type="ECO:0000256" key="5">
    <source>
        <dbReference type="SAM" id="Phobius"/>
    </source>
</evidence>
<keyword evidence="2 5" id="KW-0812">Transmembrane</keyword>
<proteinExistence type="predicted"/>
<evidence type="ECO:0000256" key="1">
    <source>
        <dbReference type="ARBA" id="ARBA00004141"/>
    </source>
</evidence>
<name>A0A4S4G6E5_9ACTN</name>
<feature type="transmembrane region" description="Helical" evidence="5">
    <location>
        <begin position="222"/>
        <end position="251"/>
    </location>
</feature>
<feature type="transmembrane region" description="Helical" evidence="5">
    <location>
        <begin position="89"/>
        <end position="108"/>
    </location>
</feature>
<dbReference type="Proteomes" id="UP000308978">
    <property type="component" value="Unassembled WGS sequence"/>
</dbReference>
<keyword evidence="3 5" id="KW-1133">Transmembrane helix</keyword>
<comment type="caution">
    <text evidence="6">The sequence shown here is derived from an EMBL/GenBank/DDBJ whole genome shotgun (WGS) entry which is preliminary data.</text>
</comment>
<feature type="transmembrane region" description="Helical" evidence="5">
    <location>
        <begin position="132"/>
        <end position="152"/>
    </location>
</feature>
<dbReference type="EMBL" id="SSTJ01000002">
    <property type="protein sequence ID" value="THG38295.1"/>
    <property type="molecule type" value="Genomic_DNA"/>
</dbReference>
<dbReference type="InterPro" id="IPR001694">
    <property type="entry name" value="NADH_UbQ_OxRdtase_su1/FPO"/>
</dbReference>
<dbReference type="Pfam" id="PF00146">
    <property type="entry name" value="NADHdh"/>
    <property type="match status" value="1"/>
</dbReference>
<sequence>MSLITTLVGTLLFAVLGPVVGCLLSGLDRIVSARMQGRVGPPLLQPYYDVRKLFEKERASVNSAERVYVAAALLFALIAGGVFFSGGNLLLCVFVITLSSLFFIMAAYSTRSPYAEVGAARETLQVMCYEPMVLLMAVAFFQATGSFDVAAVLDMPHPVVCTIGLVFLGVLFILTIKLRKSPFDLALSHHAHQEIVRGVTTEMSGPTLGLVEIMHWCENVLFMGWIAMFFVWGSPLSAIAVVAVVALVYFLEIWIDNNFARVKWQFMFKSAWFVALVAGGVNIALLAFL</sequence>
<feature type="transmembrane region" description="Helical" evidence="5">
    <location>
        <begin position="67"/>
        <end position="84"/>
    </location>
</feature>
<evidence type="ECO:0000256" key="3">
    <source>
        <dbReference type="ARBA" id="ARBA00022989"/>
    </source>
</evidence>
<comment type="subcellular location">
    <subcellularLocation>
        <location evidence="1">Membrane</location>
        <topology evidence="1">Multi-pass membrane protein</topology>
    </subcellularLocation>
</comment>
<protein>
    <submittedName>
        <fullName evidence="6">NADH-quinone oxidoreductase subunit H</fullName>
    </submittedName>
</protein>
<dbReference type="InterPro" id="IPR052561">
    <property type="entry name" value="ComplexI_Subunit1"/>
</dbReference>
<feature type="transmembrane region" description="Helical" evidence="5">
    <location>
        <begin position="271"/>
        <end position="288"/>
    </location>
</feature>
<dbReference type="RefSeq" id="WP_136433018.1">
    <property type="nucleotide sequence ID" value="NZ_SSTJ01000002.1"/>
</dbReference>
<dbReference type="PANTHER" id="PTHR43359">
    <property type="entry name" value="FORMATE HYDROGENLYASE SUBUNIT 4"/>
    <property type="match status" value="1"/>
</dbReference>
<evidence type="ECO:0000313" key="6">
    <source>
        <dbReference type="EMBL" id="THG38295.1"/>
    </source>
</evidence>
<evidence type="ECO:0000256" key="2">
    <source>
        <dbReference type="ARBA" id="ARBA00022692"/>
    </source>
</evidence>
<evidence type="ECO:0000256" key="4">
    <source>
        <dbReference type="ARBA" id="ARBA00023136"/>
    </source>
</evidence>
<keyword evidence="4 5" id="KW-0472">Membrane</keyword>
<reference evidence="6 7" key="1">
    <citation type="submission" date="2019-04" db="EMBL/GenBank/DDBJ databases">
        <title>Microbes associate with the intestines of laboratory mice.</title>
        <authorList>
            <person name="Navarre W."/>
            <person name="Wong E."/>
            <person name="Huang K.C."/>
            <person name="Tropini C."/>
            <person name="Ng K."/>
            <person name="Yu B."/>
        </authorList>
    </citation>
    <scope>NUCLEOTIDE SEQUENCE [LARGE SCALE GENOMIC DNA]</scope>
    <source>
        <strain evidence="6 7">NM80_B27</strain>
    </source>
</reference>
<evidence type="ECO:0000313" key="7">
    <source>
        <dbReference type="Proteomes" id="UP000308978"/>
    </source>
</evidence>
<dbReference type="PANTHER" id="PTHR43359:SF1">
    <property type="entry name" value="FORMATE HYDROGENLYASE SUBUNIT 4-RELATED"/>
    <property type="match status" value="1"/>
</dbReference>
<gene>
    <name evidence="6" type="ORF">E5986_02425</name>
</gene>
<feature type="transmembrane region" description="Helical" evidence="5">
    <location>
        <begin position="159"/>
        <end position="178"/>
    </location>
</feature>
<dbReference type="AlphaFoldDB" id="A0A4S4G6E5"/>
<dbReference type="GO" id="GO:0005886">
    <property type="term" value="C:plasma membrane"/>
    <property type="evidence" value="ECO:0007669"/>
    <property type="project" value="TreeGrafter"/>
</dbReference>